<reference evidence="10 11" key="1">
    <citation type="submission" date="2023-03" db="EMBL/GenBank/DDBJ databases">
        <title>High-quality genome of Scylla paramamosain provides insights in environmental adaptation.</title>
        <authorList>
            <person name="Zhang L."/>
        </authorList>
    </citation>
    <scope>NUCLEOTIDE SEQUENCE [LARGE SCALE GENOMIC DNA]</scope>
    <source>
        <strain evidence="10">LZ_2023a</strain>
        <tissue evidence="10">Muscle</tissue>
    </source>
</reference>
<dbReference type="InterPro" id="IPR017981">
    <property type="entry name" value="GPCR_2-like_7TM"/>
</dbReference>
<dbReference type="PROSITE" id="PS50261">
    <property type="entry name" value="G_PROTEIN_RECEP_F2_4"/>
    <property type="match status" value="1"/>
</dbReference>
<feature type="compositionally biased region" description="Low complexity" evidence="5">
    <location>
        <begin position="1483"/>
        <end position="1495"/>
    </location>
</feature>
<evidence type="ECO:0000259" key="7">
    <source>
        <dbReference type="PROSITE" id="PS50022"/>
    </source>
</evidence>
<evidence type="ECO:0000313" key="11">
    <source>
        <dbReference type="Proteomes" id="UP001487740"/>
    </source>
</evidence>
<feature type="transmembrane region" description="Helical" evidence="6">
    <location>
        <begin position="1320"/>
        <end position="1339"/>
    </location>
</feature>
<keyword evidence="2 6" id="KW-0812">Transmembrane</keyword>
<dbReference type="PANTHER" id="PTHR12011:SF347">
    <property type="entry name" value="FI21270P1-RELATED"/>
    <property type="match status" value="1"/>
</dbReference>
<dbReference type="InterPro" id="IPR016186">
    <property type="entry name" value="C-type_lectin-like/link_sf"/>
</dbReference>
<proteinExistence type="predicted"/>
<feature type="transmembrane region" description="Helical" evidence="6">
    <location>
        <begin position="1174"/>
        <end position="1196"/>
    </location>
</feature>
<dbReference type="SUPFAM" id="SSF56436">
    <property type="entry name" value="C-type lectin-like"/>
    <property type="match status" value="2"/>
</dbReference>
<accession>A0AAW0SKS5</accession>
<feature type="transmembrane region" description="Helical" evidence="6">
    <location>
        <begin position="1279"/>
        <end position="1300"/>
    </location>
</feature>
<keyword evidence="4 6" id="KW-0472">Membrane</keyword>
<feature type="domain" description="F5/8 type C" evidence="7">
    <location>
        <begin position="1"/>
        <end position="150"/>
    </location>
</feature>
<evidence type="ECO:0000256" key="4">
    <source>
        <dbReference type="ARBA" id="ARBA00023136"/>
    </source>
</evidence>
<dbReference type="SUPFAM" id="SSF49785">
    <property type="entry name" value="Galactose-binding domain-like"/>
    <property type="match status" value="1"/>
</dbReference>
<dbReference type="PROSITE" id="PS50022">
    <property type="entry name" value="FA58C_3"/>
    <property type="match status" value="1"/>
</dbReference>
<dbReference type="InterPro" id="IPR000421">
    <property type="entry name" value="FA58C"/>
</dbReference>
<dbReference type="GO" id="GO:0007166">
    <property type="term" value="P:cell surface receptor signaling pathway"/>
    <property type="evidence" value="ECO:0007669"/>
    <property type="project" value="InterPro"/>
</dbReference>
<dbReference type="SMART" id="SM00034">
    <property type="entry name" value="CLECT"/>
    <property type="match status" value="1"/>
</dbReference>
<feature type="transmembrane region" description="Helical" evidence="6">
    <location>
        <begin position="1238"/>
        <end position="1267"/>
    </location>
</feature>
<feature type="transmembrane region" description="Helical" evidence="6">
    <location>
        <begin position="1396"/>
        <end position="1418"/>
    </location>
</feature>
<organism evidence="10 11">
    <name type="scientific">Scylla paramamosain</name>
    <name type="common">Mud crab</name>
    <dbReference type="NCBI Taxonomy" id="85552"/>
    <lineage>
        <taxon>Eukaryota</taxon>
        <taxon>Metazoa</taxon>
        <taxon>Ecdysozoa</taxon>
        <taxon>Arthropoda</taxon>
        <taxon>Crustacea</taxon>
        <taxon>Multicrustacea</taxon>
        <taxon>Malacostraca</taxon>
        <taxon>Eumalacostraca</taxon>
        <taxon>Eucarida</taxon>
        <taxon>Decapoda</taxon>
        <taxon>Pleocyemata</taxon>
        <taxon>Brachyura</taxon>
        <taxon>Eubrachyura</taxon>
        <taxon>Portunoidea</taxon>
        <taxon>Portunidae</taxon>
        <taxon>Portuninae</taxon>
        <taxon>Scylla</taxon>
    </lineage>
</organism>
<keyword evidence="3 6" id="KW-1133">Transmembrane helix</keyword>
<dbReference type="PROSITE" id="PS50041">
    <property type="entry name" value="C_TYPE_LECTIN_2"/>
    <property type="match status" value="1"/>
</dbReference>
<dbReference type="Gene3D" id="2.60.120.260">
    <property type="entry name" value="Galactose-binding domain-like"/>
    <property type="match status" value="1"/>
</dbReference>
<dbReference type="GO" id="GO:0004930">
    <property type="term" value="F:G protein-coupled receptor activity"/>
    <property type="evidence" value="ECO:0007669"/>
    <property type="project" value="InterPro"/>
</dbReference>
<name>A0AAW0SKS5_SCYPA</name>
<dbReference type="InterPro" id="IPR000832">
    <property type="entry name" value="GPCR_2_secretin-like"/>
</dbReference>
<gene>
    <name evidence="10" type="ORF">O3P69_008418</name>
</gene>
<dbReference type="EMBL" id="JARAKH010000049">
    <property type="protein sequence ID" value="KAK8375599.1"/>
    <property type="molecule type" value="Genomic_DNA"/>
</dbReference>
<dbReference type="InterPro" id="IPR016187">
    <property type="entry name" value="CTDL_fold"/>
</dbReference>
<evidence type="ECO:0000256" key="3">
    <source>
        <dbReference type="ARBA" id="ARBA00022989"/>
    </source>
</evidence>
<dbReference type="InterPro" id="IPR001304">
    <property type="entry name" value="C-type_lectin-like"/>
</dbReference>
<evidence type="ECO:0000259" key="8">
    <source>
        <dbReference type="PROSITE" id="PS50041"/>
    </source>
</evidence>
<dbReference type="Gene3D" id="1.20.1070.10">
    <property type="entry name" value="Rhodopsin 7-helix transmembrane proteins"/>
    <property type="match status" value="1"/>
</dbReference>
<feature type="domain" description="C-type lectin" evidence="8">
    <location>
        <begin position="654"/>
        <end position="761"/>
    </location>
</feature>
<dbReference type="CDD" id="cd00037">
    <property type="entry name" value="CLECT"/>
    <property type="match status" value="2"/>
</dbReference>
<dbReference type="GO" id="GO:0005886">
    <property type="term" value="C:plasma membrane"/>
    <property type="evidence" value="ECO:0007669"/>
    <property type="project" value="TreeGrafter"/>
</dbReference>
<comment type="caution">
    <text evidence="10">The sequence shown here is derived from an EMBL/GenBank/DDBJ whole genome shotgun (WGS) entry which is preliminary data.</text>
</comment>
<evidence type="ECO:0000259" key="9">
    <source>
        <dbReference type="PROSITE" id="PS50261"/>
    </source>
</evidence>
<feature type="region of interest" description="Disordered" evidence="5">
    <location>
        <begin position="1448"/>
        <end position="1501"/>
    </location>
</feature>
<dbReference type="InterPro" id="IPR036116">
    <property type="entry name" value="FN3_sf"/>
</dbReference>
<keyword evidence="11" id="KW-1185">Reference proteome</keyword>
<evidence type="ECO:0000313" key="10">
    <source>
        <dbReference type="EMBL" id="KAK8375599.1"/>
    </source>
</evidence>
<evidence type="ECO:0000256" key="1">
    <source>
        <dbReference type="ARBA" id="ARBA00004141"/>
    </source>
</evidence>
<dbReference type="PANTHER" id="PTHR12011">
    <property type="entry name" value="ADHESION G-PROTEIN COUPLED RECEPTOR"/>
    <property type="match status" value="1"/>
</dbReference>
<evidence type="ECO:0000256" key="5">
    <source>
        <dbReference type="SAM" id="MobiDB-lite"/>
    </source>
</evidence>
<feature type="transmembrane region" description="Helical" evidence="6">
    <location>
        <begin position="1208"/>
        <end position="1226"/>
    </location>
</feature>
<dbReference type="SUPFAM" id="SSF49265">
    <property type="entry name" value="Fibronectin type III"/>
    <property type="match status" value="1"/>
</dbReference>
<dbReference type="InterPro" id="IPR008979">
    <property type="entry name" value="Galactose-bd-like_sf"/>
</dbReference>
<sequence>MGLQDGTIPDANITSSVADSFPERVRLGGDGAWCFTVSWGAAITLTVDLGTTRLVSGVMVQGPPASLYPVTYHYAIGFWILNSTVDATGPWGICCGDNFYARDEYEEAEVTQVHPLKSLVLARYLRLQFRTDVLSIGNDTKCLRLEILGCPANMEPDSGVGLTTERSGWVVMSWRPPVVQLPQVNGSLAPFTLTTTDYQVSISRTGGGEPKMLWEASVKALRYVLPLPLWGATYSATVVCVHQGRQIRCGATSLTAVLDSCDTCIKEDEVMFRRPTVVRACVARDGEVELMWAMDTRGWVTRRLDLLLLSRDGTQIDQRSLTSQDTRGRVTGVTAGNSYTVSFCPMSDSQKLAEFSYNLHIISWENVEGTTQTTGYGAFLADVNLSADVLWNGTLKLTWMPAQVCGMVSGSAAQPTMAAAPQPKQTTQVIQTTQLTQTMDTSPAGVPQAADTTTTRVPQATNTTSITGIPQVTDTSVTTAMTQATQTPQGTNNNASATTETPFLTTDISPSEAILTPPTRQPTTLPQQTQSVVPDIPFLAPGSPALTTGAPTLPPMGGTVMTAITYTLNITYGNEQASETVQQGEGSAPGEPVMRMFMTQISFQTLYTVSIMCSFGSISLECGTTSTFTELPLHIVQVDGQDVVHMVADGRAGWAQQEARCRRGDGNLVSLSTREEEALLVRSLTRDPSQQLSNFWLGLNLCQTYTGRRWSDGSVWRDIWRVYNPNSQLSSTTCCIKAAWNVNQYSWVGEACDALLLAICEYRPNGLMGRVTLLERAAANTTQAGVTWTYEPNFWMPTSFTVSYCLFRKLENITDSGNASDTCLTADLDVEAREHQRDDLEPFTEYQVTVAPSFTLLNYTSGASVTYVRTFPENPLLVKVDSTGFVNIMFAIKVSEFGGEEEVSVRLASTDPYSVVAQRRVPASGVRFGGIQLGVNYTVSVREVNPLRRRETLTLLAYPPCACEGCQVDVSCYMTTKAPANAEQAVRDCQQQGASMVTINLPKEIQQVLQMAMDVGDDLWVQPSSARIRAADCLVVSREARGVVQEDCTIVHLAACSYRAFVAQPFVNINTEVGPTSVSVTWNASASGWLTQQISVIYKKTAERNLRWMAATSQPVVINDLEPDMGYTLVLEADLGSNVLVTSKEFKIFTTNDTTGKLVSPLILGMSPMLQYQALQLVCSSLLVVACIITMLFFFATGMFYQDCVAQLGFESALMVAYLVLMIVYPTSAQTNNKTACIGIAVALHFLFLCAFTFLMLEALTLAHLLVIYIKSPFQRSNWVMVVVGLLLPLLVVAFTAGFGSQQYPDFSVGNCWVNPNGNAMWGEVVPIGILVAATVFLLGNTFFTQQMPPELAEEEHRGRQSDSHKLRWVVLALCVELLVAWASGVAANQSGDQGIYVFFCVMTLVLAITIAGARTSFDDTFRSKMHRLCCGTELTYKRSEILSISARSRITPTHKPEDVSSTSITTGSSRYTTSEERTSQVTTSPTTSLPNTPSEEQQEQRVLMKRTYNFTDEDTNEN</sequence>
<protein>
    <submittedName>
        <fullName evidence="10">Uncharacterized protein</fullName>
    </submittedName>
</protein>
<feature type="region of interest" description="Disordered" evidence="5">
    <location>
        <begin position="438"/>
        <end position="458"/>
    </location>
</feature>
<dbReference type="Proteomes" id="UP001487740">
    <property type="component" value="Unassembled WGS sequence"/>
</dbReference>
<dbReference type="Pfam" id="PF00059">
    <property type="entry name" value="Lectin_C"/>
    <property type="match status" value="1"/>
</dbReference>
<dbReference type="Gene3D" id="3.10.100.10">
    <property type="entry name" value="Mannose-Binding Protein A, subunit A"/>
    <property type="match status" value="2"/>
</dbReference>
<dbReference type="Pfam" id="PF00002">
    <property type="entry name" value="7tm_2"/>
    <property type="match status" value="1"/>
</dbReference>
<evidence type="ECO:0000256" key="6">
    <source>
        <dbReference type="SAM" id="Phobius"/>
    </source>
</evidence>
<feature type="transmembrane region" description="Helical" evidence="6">
    <location>
        <begin position="1367"/>
        <end position="1384"/>
    </location>
</feature>
<comment type="subcellular location">
    <subcellularLocation>
        <location evidence="1">Membrane</location>
        <topology evidence="1">Multi-pass membrane protein</topology>
    </subcellularLocation>
</comment>
<feature type="domain" description="G-protein coupled receptors family 2 profile 2" evidence="9">
    <location>
        <begin position="1172"/>
        <end position="1339"/>
    </location>
</feature>
<evidence type="ECO:0000256" key="2">
    <source>
        <dbReference type="ARBA" id="ARBA00022692"/>
    </source>
</evidence>